<dbReference type="PANTHER" id="PTHR34236">
    <property type="entry name" value="DIMETHYL SULFOXIDE REDUCTASE TRANSCRIPTIONAL ACTIVATOR"/>
    <property type="match status" value="1"/>
</dbReference>
<protein>
    <submittedName>
        <fullName evidence="5">Bacterio-opsin activator domain-containing protein</fullName>
    </submittedName>
</protein>
<comment type="caution">
    <text evidence="5">The sequence shown here is derived from an EMBL/GenBank/DDBJ whole genome shotgun (WGS) entry which is preliminary data.</text>
</comment>
<dbReference type="AlphaFoldDB" id="A0ABD5V5H4"/>
<gene>
    <name evidence="5" type="ORF">ACFQGH_16280</name>
</gene>
<dbReference type="Pfam" id="PF04967">
    <property type="entry name" value="HTH_10"/>
    <property type="match status" value="1"/>
</dbReference>
<keyword evidence="1" id="KW-0805">Transcription regulation</keyword>
<evidence type="ECO:0000313" key="5">
    <source>
        <dbReference type="EMBL" id="MFC6906752.1"/>
    </source>
</evidence>
<keyword evidence="2" id="KW-0804">Transcription</keyword>
<dbReference type="InterPro" id="IPR007050">
    <property type="entry name" value="HTH_bacterioopsin"/>
</dbReference>
<evidence type="ECO:0000313" key="6">
    <source>
        <dbReference type="Proteomes" id="UP001596312"/>
    </source>
</evidence>
<sequence>MATIFEFKVPTNEFALEETLIECPDAVIEIERVVADNPNRITPYVWARTDDFAALEAAFDDDPTVEDLTRLSETGNERSYQMTWAGTIDRIVPLLTEHEGTITHATGSADGWSLRVLFPDRAVLSETHDYLQEAGFSLTVEAIYEATADGHIQYGLTETQRETIVAAFEAGYFEVPGEVTMTEFAEQLGLSHQAVSERLRRATGNLVESTLIVGDDKDEE</sequence>
<feature type="domain" description="Bacterioopsin transcriptional activator GAF and HTH associated" evidence="4">
    <location>
        <begin position="6"/>
        <end position="145"/>
    </location>
</feature>
<dbReference type="PANTHER" id="PTHR34236:SF1">
    <property type="entry name" value="DIMETHYL SULFOXIDE REDUCTASE TRANSCRIPTIONAL ACTIVATOR"/>
    <property type="match status" value="1"/>
</dbReference>
<evidence type="ECO:0000256" key="2">
    <source>
        <dbReference type="ARBA" id="ARBA00023163"/>
    </source>
</evidence>
<evidence type="ECO:0000259" key="3">
    <source>
        <dbReference type="Pfam" id="PF04967"/>
    </source>
</evidence>
<keyword evidence="6" id="KW-1185">Reference proteome</keyword>
<organism evidence="5 6">
    <name type="scientific">Halalkalicoccus tibetensis</name>
    <dbReference type="NCBI Taxonomy" id="175632"/>
    <lineage>
        <taxon>Archaea</taxon>
        <taxon>Methanobacteriati</taxon>
        <taxon>Methanobacteriota</taxon>
        <taxon>Stenosarchaea group</taxon>
        <taxon>Halobacteria</taxon>
        <taxon>Halobacteriales</taxon>
        <taxon>Halococcaceae</taxon>
        <taxon>Halalkalicoccus</taxon>
    </lineage>
</organism>
<dbReference type="Proteomes" id="UP001596312">
    <property type="component" value="Unassembled WGS sequence"/>
</dbReference>
<dbReference type="InterPro" id="IPR031803">
    <property type="entry name" value="BAT_GAF/HTH-assoc"/>
</dbReference>
<feature type="domain" description="HTH bat-type" evidence="3">
    <location>
        <begin position="156"/>
        <end position="208"/>
    </location>
</feature>
<evidence type="ECO:0000256" key="1">
    <source>
        <dbReference type="ARBA" id="ARBA00023015"/>
    </source>
</evidence>
<dbReference type="Pfam" id="PF15915">
    <property type="entry name" value="BAT"/>
    <property type="match status" value="1"/>
</dbReference>
<accession>A0ABD5V5H4</accession>
<reference evidence="5 6" key="1">
    <citation type="journal article" date="2019" name="Int. J. Syst. Evol. Microbiol.">
        <title>The Global Catalogue of Microorganisms (GCM) 10K type strain sequencing project: providing services to taxonomists for standard genome sequencing and annotation.</title>
        <authorList>
            <consortium name="The Broad Institute Genomics Platform"/>
            <consortium name="The Broad Institute Genome Sequencing Center for Infectious Disease"/>
            <person name="Wu L."/>
            <person name="Ma J."/>
        </authorList>
    </citation>
    <scope>NUCLEOTIDE SEQUENCE [LARGE SCALE GENOMIC DNA]</scope>
    <source>
        <strain evidence="5 6">CGMCC 1.3240</strain>
    </source>
</reference>
<name>A0ABD5V5H4_9EURY</name>
<proteinExistence type="predicted"/>
<dbReference type="EMBL" id="JBHSXQ010000005">
    <property type="protein sequence ID" value="MFC6906752.1"/>
    <property type="molecule type" value="Genomic_DNA"/>
</dbReference>
<dbReference type="RefSeq" id="WP_340605329.1">
    <property type="nucleotide sequence ID" value="NZ_JBBMXV010000005.1"/>
</dbReference>
<evidence type="ECO:0000259" key="4">
    <source>
        <dbReference type="Pfam" id="PF15915"/>
    </source>
</evidence>